<dbReference type="Pfam" id="PF10023">
    <property type="entry name" value="Aminopep"/>
    <property type="match status" value="1"/>
</dbReference>
<keyword evidence="1" id="KW-0732">Signal</keyword>
<protein>
    <submittedName>
        <fullName evidence="2">Uncharacterized protein</fullName>
    </submittedName>
</protein>
<evidence type="ECO:0000313" key="2">
    <source>
        <dbReference type="EMBL" id="OGZ10870.1"/>
    </source>
</evidence>
<comment type="caution">
    <text evidence="2">The sequence shown here is derived from an EMBL/GenBank/DDBJ whole genome shotgun (WGS) entry which is preliminary data.</text>
</comment>
<dbReference type="InterPro" id="IPR014553">
    <property type="entry name" value="Aminopept"/>
</dbReference>
<feature type="chain" id="PRO_5009582527" evidence="1">
    <location>
        <begin position="27"/>
        <end position="315"/>
    </location>
</feature>
<organism evidence="2 3">
    <name type="scientific">Candidatus Lloydbacteria bacterium RIFCSPHIGHO2_02_FULL_50_13</name>
    <dbReference type="NCBI Taxonomy" id="1798661"/>
    <lineage>
        <taxon>Bacteria</taxon>
        <taxon>Candidatus Lloydiibacteriota</taxon>
    </lineage>
</organism>
<evidence type="ECO:0000313" key="3">
    <source>
        <dbReference type="Proteomes" id="UP000177996"/>
    </source>
</evidence>
<gene>
    <name evidence="2" type="ORF">A3D65_00150</name>
</gene>
<reference evidence="2 3" key="1">
    <citation type="journal article" date="2016" name="Nat. Commun.">
        <title>Thousands of microbial genomes shed light on interconnected biogeochemical processes in an aquifer system.</title>
        <authorList>
            <person name="Anantharaman K."/>
            <person name="Brown C.T."/>
            <person name="Hug L.A."/>
            <person name="Sharon I."/>
            <person name="Castelle C.J."/>
            <person name="Probst A.J."/>
            <person name="Thomas B.C."/>
            <person name="Singh A."/>
            <person name="Wilkins M.J."/>
            <person name="Karaoz U."/>
            <person name="Brodie E.L."/>
            <person name="Williams K.H."/>
            <person name="Hubbard S.S."/>
            <person name="Banfield J.F."/>
        </authorList>
    </citation>
    <scope>NUCLEOTIDE SEQUENCE [LARGE SCALE GENOMIC DNA]</scope>
</reference>
<name>A0A1G2DDC5_9BACT</name>
<feature type="signal peptide" evidence="1">
    <location>
        <begin position="1"/>
        <end position="26"/>
    </location>
</feature>
<dbReference type="EMBL" id="MHLL01000001">
    <property type="protein sequence ID" value="OGZ10870.1"/>
    <property type="molecule type" value="Genomic_DNA"/>
</dbReference>
<sequence>MFGGHRRFLQGFLFLFMLMLVSAVNAADERVLPSKEEIASRMELVREIKEFEARLGWKPTKNFERYEGPLPTYDYCVRSGKFGFTLSWKESTKEECAAAEREYDAEFYQFEALARIETPLSRSMVSADLARFIMVVFHEEYHEQVTGISSRSLDESAAMLMGLLVAREFAREKYGENSEVYRVLASDMKATFLDAQIEKRYHDKLTRLYEEVAQGRVGHGEGLKKKSELYRAMLDECKSVSLATAISCTSITNNAIFGNSFDYAKHYPLFYDLHEHCGGDVGRTDSIIVGLASEGLTEEDFVHRVNDMIKKGCKS</sequence>
<dbReference type="AlphaFoldDB" id="A0A1G2DDC5"/>
<accession>A0A1G2DDC5</accession>
<proteinExistence type="predicted"/>
<evidence type="ECO:0000256" key="1">
    <source>
        <dbReference type="SAM" id="SignalP"/>
    </source>
</evidence>
<dbReference type="Proteomes" id="UP000177996">
    <property type="component" value="Unassembled WGS sequence"/>
</dbReference>